<evidence type="ECO:0000313" key="2">
    <source>
        <dbReference type="Proteomes" id="UP000789901"/>
    </source>
</evidence>
<protein>
    <submittedName>
        <fullName evidence="1">46123_t:CDS:1</fullName>
    </submittedName>
</protein>
<organism evidence="1 2">
    <name type="scientific">Gigaspora margarita</name>
    <dbReference type="NCBI Taxonomy" id="4874"/>
    <lineage>
        <taxon>Eukaryota</taxon>
        <taxon>Fungi</taxon>
        <taxon>Fungi incertae sedis</taxon>
        <taxon>Mucoromycota</taxon>
        <taxon>Glomeromycotina</taxon>
        <taxon>Glomeromycetes</taxon>
        <taxon>Diversisporales</taxon>
        <taxon>Gigasporaceae</taxon>
        <taxon>Gigaspora</taxon>
    </lineage>
</organism>
<dbReference type="Proteomes" id="UP000789901">
    <property type="component" value="Unassembled WGS sequence"/>
</dbReference>
<evidence type="ECO:0000313" key="1">
    <source>
        <dbReference type="EMBL" id="CAG8835601.1"/>
    </source>
</evidence>
<gene>
    <name evidence="1" type="ORF">GMARGA_LOCUS32656</name>
</gene>
<feature type="non-terminal residue" evidence="1">
    <location>
        <position position="1"/>
    </location>
</feature>
<comment type="caution">
    <text evidence="1">The sequence shown here is derived from an EMBL/GenBank/DDBJ whole genome shotgun (WGS) entry which is preliminary data.</text>
</comment>
<dbReference type="EMBL" id="CAJVQB010051781">
    <property type="protein sequence ID" value="CAG8835601.1"/>
    <property type="molecule type" value="Genomic_DNA"/>
</dbReference>
<accession>A0ABN7WMJ1</accession>
<feature type="non-terminal residue" evidence="1">
    <location>
        <position position="116"/>
    </location>
</feature>
<keyword evidence="2" id="KW-1185">Reference proteome</keyword>
<name>A0ABN7WMJ1_GIGMA</name>
<sequence length="116" mass="13341">VFSLDALNPLRDVTILEGPHLNQFIHPLIDNTLWIFASINYISGEISLQGKAKVMVDGVGYLNDVSNYQRQIYTEAFEYMVQLLVKPNSPLQCCLPKDWVDMPNFVFMYEALIKWA</sequence>
<proteinExistence type="predicted"/>
<reference evidence="1 2" key="1">
    <citation type="submission" date="2021-06" db="EMBL/GenBank/DDBJ databases">
        <authorList>
            <person name="Kallberg Y."/>
            <person name="Tangrot J."/>
            <person name="Rosling A."/>
        </authorList>
    </citation>
    <scope>NUCLEOTIDE SEQUENCE [LARGE SCALE GENOMIC DNA]</scope>
    <source>
        <strain evidence="1 2">120-4 pot B 10/14</strain>
    </source>
</reference>